<keyword evidence="2" id="KW-1185">Reference proteome</keyword>
<dbReference type="AlphaFoldDB" id="A0A091L221"/>
<evidence type="ECO:0000313" key="2">
    <source>
        <dbReference type="Proteomes" id="UP000053615"/>
    </source>
</evidence>
<name>A0A091L221_COLST</name>
<sequence>EEDPQAARVKVAGGQVQLLHLMARGAYDRCQDRALERSHLDRREVDSPEGADGLSCEALVLELVQEEEVVHQLRGGQPFAALSDNRLLHGLGDLKGCQVLDGAAQLLKDGTVTAGQDTPHEDGEELKHLIIRGFIRVAHGALYTQDAGIDLVQDIIIVVVFLFEQLFCHGVGNSILVLAA</sequence>
<protein>
    <submittedName>
        <fullName evidence="1">Uncharacterized protein</fullName>
    </submittedName>
</protein>
<evidence type="ECO:0000313" key="1">
    <source>
        <dbReference type="EMBL" id="KFP33969.1"/>
    </source>
</evidence>
<reference evidence="1 2" key="1">
    <citation type="submission" date="2014-04" db="EMBL/GenBank/DDBJ databases">
        <title>Genome evolution of avian class.</title>
        <authorList>
            <person name="Zhang G."/>
            <person name="Li C."/>
        </authorList>
    </citation>
    <scope>NUCLEOTIDE SEQUENCE [LARGE SCALE GENOMIC DNA]</scope>
    <source>
        <strain evidence="1">BGI_N325</strain>
    </source>
</reference>
<organism evidence="1 2">
    <name type="scientific">Colius striatus</name>
    <name type="common">Speckled mousebird</name>
    <dbReference type="NCBI Taxonomy" id="57412"/>
    <lineage>
        <taxon>Eukaryota</taxon>
        <taxon>Metazoa</taxon>
        <taxon>Chordata</taxon>
        <taxon>Craniata</taxon>
        <taxon>Vertebrata</taxon>
        <taxon>Euteleostomi</taxon>
        <taxon>Archelosauria</taxon>
        <taxon>Archosauria</taxon>
        <taxon>Dinosauria</taxon>
        <taxon>Saurischia</taxon>
        <taxon>Theropoda</taxon>
        <taxon>Coelurosauria</taxon>
        <taxon>Aves</taxon>
        <taxon>Neognathae</taxon>
        <taxon>Neoaves</taxon>
        <taxon>Telluraves</taxon>
        <taxon>Coraciimorphae</taxon>
        <taxon>Coliiformes</taxon>
        <taxon>Coliidae</taxon>
        <taxon>Colius</taxon>
    </lineage>
</organism>
<accession>A0A091L221</accession>
<dbReference type="Proteomes" id="UP000053615">
    <property type="component" value="Unassembled WGS sequence"/>
</dbReference>
<gene>
    <name evidence="1" type="ORF">N325_03265</name>
</gene>
<feature type="non-terminal residue" evidence="1">
    <location>
        <position position="1"/>
    </location>
</feature>
<dbReference type="EMBL" id="KK551666">
    <property type="protein sequence ID" value="KFP33969.1"/>
    <property type="molecule type" value="Genomic_DNA"/>
</dbReference>
<proteinExistence type="predicted"/>
<feature type="non-terminal residue" evidence="1">
    <location>
        <position position="180"/>
    </location>
</feature>